<name>B3QYS0_CHLT3</name>
<dbReference type="OrthoDB" id="9810140at2"/>
<dbReference type="AlphaFoldDB" id="B3QYS0"/>
<dbReference type="STRING" id="517418.Ctha_2694"/>
<gene>
    <name evidence="3" type="ordered locus">Ctha_2694</name>
</gene>
<reference evidence="3 4" key="1">
    <citation type="submission" date="2008-06" db="EMBL/GenBank/DDBJ databases">
        <title>Complete sequence of Chloroherpeton thalassium ATCC 35110.</title>
        <authorList>
            <consortium name="US DOE Joint Genome Institute"/>
            <person name="Lucas S."/>
            <person name="Copeland A."/>
            <person name="Lapidus A."/>
            <person name="Glavina del Rio T."/>
            <person name="Dalin E."/>
            <person name="Tice H."/>
            <person name="Bruce D."/>
            <person name="Goodwin L."/>
            <person name="Pitluck S."/>
            <person name="Schmutz J."/>
            <person name="Larimer F."/>
            <person name="Land M."/>
            <person name="Hauser L."/>
            <person name="Kyrpides N."/>
            <person name="Mikhailova N."/>
            <person name="Liu Z."/>
            <person name="Li T."/>
            <person name="Zhao F."/>
            <person name="Overmann J."/>
            <person name="Bryant D.A."/>
            <person name="Richardson P."/>
        </authorList>
    </citation>
    <scope>NUCLEOTIDE SEQUENCE [LARGE SCALE GENOMIC DNA]</scope>
    <source>
        <strain evidence="4">ATCC 35110 / GB-78</strain>
    </source>
</reference>
<evidence type="ECO:0000313" key="4">
    <source>
        <dbReference type="Proteomes" id="UP000001208"/>
    </source>
</evidence>
<dbReference type="Gene3D" id="1.10.1660.10">
    <property type="match status" value="1"/>
</dbReference>
<dbReference type="RefSeq" id="WP_012501225.1">
    <property type="nucleotide sequence ID" value="NC_011026.1"/>
</dbReference>
<keyword evidence="1" id="KW-0238">DNA-binding</keyword>
<dbReference type="InterPro" id="IPR009061">
    <property type="entry name" value="DNA-bd_dom_put_sf"/>
</dbReference>
<dbReference type="Proteomes" id="UP000001208">
    <property type="component" value="Chromosome"/>
</dbReference>
<dbReference type="InterPro" id="IPR047057">
    <property type="entry name" value="MerR_fam"/>
</dbReference>
<dbReference type="PANTHER" id="PTHR30204:SF15">
    <property type="entry name" value="BLL5018 PROTEIN"/>
    <property type="match status" value="1"/>
</dbReference>
<proteinExistence type="predicted"/>
<protein>
    <submittedName>
        <fullName evidence="3">Transcriptional regulator, MerR family</fullName>
    </submittedName>
</protein>
<dbReference type="GO" id="GO:0003677">
    <property type="term" value="F:DNA binding"/>
    <property type="evidence" value="ECO:0007669"/>
    <property type="project" value="UniProtKB-KW"/>
</dbReference>
<evidence type="ECO:0000313" key="3">
    <source>
        <dbReference type="EMBL" id="ACF15143.1"/>
    </source>
</evidence>
<sequence length="133" mass="15313">MKKNFEAKKLYYTIGEVSKITGLPAYLLRSWENEFSQLAPSRNAKGNRTYTNKDISNILSIKNFMYDQGYTLERTKALMLGHDASPDQVEATNQLLRAHQTSIKEQIQANQEKRKETLLEAKSIFEELLKILA</sequence>
<dbReference type="Pfam" id="PF13411">
    <property type="entry name" value="MerR_1"/>
    <property type="match status" value="1"/>
</dbReference>
<feature type="domain" description="HTH merR-type" evidence="2">
    <location>
        <begin position="11"/>
        <end position="81"/>
    </location>
</feature>
<accession>B3QYS0</accession>
<evidence type="ECO:0000256" key="1">
    <source>
        <dbReference type="ARBA" id="ARBA00023125"/>
    </source>
</evidence>
<keyword evidence="4" id="KW-1185">Reference proteome</keyword>
<dbReference type="GO" id="GO:0003700">
    <property type="term" value="F:DNA-binding transcription factor activity"/>
    <property type="evidence" value="ECO:0007669"/>
    <property type="project" value="InterPro"/>
</dbReference>
<dbReference type="HOGENOM" id="CLU_045945_4_1_10"/>
<dbReference type="EMBL" id="CP001100">
    <property type="protein sequence ID" value="ACF15143.1"/>
    <property type="molecule type" value="Genomic_DNA"/>
</dbReference>
<organism evidence="3 4">
    <name type="scientific">Chloroherpeton thalassium (strain ATCC 35110 / GB-78)</name>
    <dbReference type="NCBI Taxonomy" id="517418"/>
    <lineage>
        <taxon>Bacteria</taxon>
        <taxon>Pseudomonadati</taxon>
        <taxon>Chlorobiota</taxon>
        <taxon>Chlorobiia</taxon>
        <taxon>Chlorobiales</taxon>
        <taxon>Chloroherpetonaceae</taxon>
        <taxon>Chloroherpeton</taxon>
    </lineage>
</organism>
<dbReference type="PROSITE" id="PS50937">
    <property type="entry name" value="HTH_MERR_2"/>
    <property type="match status" value="1"/>
</dbReference>
<dbReference type="eggNOG" id="COG0789">
    <property type="taxonomic scope" value="Bacteria"/>
</dbReference>
<dbReference type="PANTHER" id="PTHR30204">
    <property type="entry name" value="REDOX-CYCLING DRUG-SENSING TRANSCRIPTIONAL ACTIVATOR SOXR"/>
    <property type="match status" value="1"/>
</dbReference>
<evidence type="ECO:0000259" key="2">
    <source>
        <dbReference type="PROSITE" id="PS50937"/>
    </source>
</evidence>
<dbReference type="SMART" id="SM00422">
    <property type="entry name" value="HTH_MERR"/>
    <property type="match status" value="1"/>
</dbReference>
<dbReference type="KEGG" id="cts:Ctha_2694"/>
<dbReference type="InterPro" id="IPR000551">
    <property type="entry name" value="MerR-type_HTH_dom"/>
</dbReference>
<dbReference type="SUPFAM" id="SSF46955">
    <property type="entry name" value="Putative DNA-binding domain"/>
    <property type="match status" value="1"/>
</dbReference>